<dbReference type="AlphaFoldDB" id="A0A5B0LQW2"/>
<keyword evidence="3" id="KW-1185">Reference proteome</keyword>
<dbReference type="EMBL" id="VSWC01000196">
    <property type="protein sequence ID" value="KAA1066220.1"/>
    <property type="molecule type" value="Genomic_DNA"/>
</dbReference>
<gene>
    <name evidence="1" type="ORF">PGT21_025501</name>
    <name evidence="2" type="ORF">PGTUg99_019312</name>
</gene>
<organism evidence="1 3">
    <name type="scientific">Puccinia graminis f. sp. tritici</name>
    <dbReference type="NCBI Taxonomy" id="56615"/>
    <lineage>
        <taxon>Eukaryota</taxon>
        <taxon>Fungi</taxon>
        <taxon>Dikarya</taxon>
        <taxon>Basidiomycota</taxon>
        <taxon>Pucciniomycotina</taxon>
        <taxon>Pucciniomycetes</taxon>
        <taxon>Pucciniales</taxon>
        <taxon>Pucciniaceae</taxon>
        <taxon>Puccinia</taxon>
    </lineage>
</organism>
<evidence type="ECO:0000313" key="3">
    <source>
        <dbReference type="Proteomes" id="UP000324748"/>
    </source>
</evidence>
<proteinExistence type="predicted"/>
<reference evidence="3 4" key="1">
    <citation type="submission" date="2019-05" db="EMBL/GenBank/DDBJ databases">
        <title>Emergence of the Ug99 lineage of the wheat stem rust pathogen through somatic hybridization.</title>
        <authorList>
            <person name="Li F."/>
            <person name="Upadhyaya N.M."/>
            <person name="Sperschneider J."/>
            <person name="Matny O."/>
            <person name="Nguyen-Phuc H."/>
            <person name="Mago R."/>
            <person name="Raley C."/>
            <person name="Miller M.E."/>
            <person name="Silverstein K.A.T."/>
            <person name="Henningsen E."/>
            <person name="Hirsch C.D."/>
            <person name="Visser B."/>
            <person name="Pretorius Z.A."/>
            <person name="Steffenson B.J."/>
            <person name="Schwessinger B."/>
            <person name="Dodds P.N."/>
            <person name="Figueroa M."/>
        </authorList>
    </citation>
    <scope>NUCLEOTIDE SEQUENCE [LARGE SCALE GENOMIC DNA]</scope>
    <source>
        <strain evidence="1">21-0</strain>
        <strain evidence="2 4">Ug99</strain>
    </source>
</reference>
<sequence length="69" mass="7388">MARYPQVGQRLTVSESPQSSGLLIQVQLPSQSPWSSETHKKMKLATIGYSAVLTVLLAANCRAAGDVIC</sequence>
<dbReference type="Proteomes" id="UP000325313">
    <property type="component" value="Unassembled WGS sequence"/>
</dbReference>
<dbReference type="Proteomes" id="UP000324748">
    <property type="component" value="Unassembled WGS sequence"/>
</dbReference>
<evidence type="ECO:0000313" key="2">
    <source>
        <dbReference type="EMBL" id="KAA1072696.1"/>
    </source>
</evidence>
<accession>A0A5B0LQW2</accession>
<evidence type="ECO:0000313" key="4">
    <source>
        <dbReference type="Proteomes" id="UP000325313"/>
    </source>
</evidence>
<name>A0A5B0LQW2_PUCGR</name>
<comment type="caution">
    <text evidence="1">The sequence shown here is derived from an EMBL/GenBank/DDBJ whole genome shotgun (WGS) entry which is preliminary data.</text>
</comment>
<protein>
    <submittedName>
        <fullName evidence="1">Uncharacterized protein</fullName>
    </submittedName>
</protein>
<evidence type="ECO:0000313" key="1">
    <source>
        <dbReference type="EMBL" id="KAA1066220.1"/>
    </source>
</evidence>
<dbReference type="EMBL" id="VDEP01000477">
    <property type="protein sequence ID" value="KAA1072696.1"/>
    <property type="molecule type" value="Genomic_DNA"/>
</dbReference>